<dbReference type="GO" id="GO:0003677">
    <property type="term" value="F:DNA binding"/>
    <property type="evidence" value="ECO:0007669"/>
    <property type="project" value="InterPro"/>
</dbReference>
<feature type="compositionally biased region" description="Acidic residues" evidence="3">
    <location>
        <begin position="282"/>
        <end position="298"/>
    </location>
</feature>
<evidence type="ECO:0008006" key="6">
    <source>
        <dbReference type="Google" id="ProtNLM"/>
    </source>
</evidence>
<feature type="region of interest" description="Disordered" evidence="3">
    <location>
        <begin position="186"/>
        <end position="533"/>
    </location>
</feature>
<proteinExistence type="predicted"/>
<dbReference type="GO" id="GO:0003824">
    <property type="term" value="F:catalytic activity"/>
    <property type="evidence" value="ECO:0007669"/>
    <property type="project" value="InterPro"/>
</dbReference>
<feature type="compositionally biased region" description="Basic and acidic residues" evidence="3">
    <location>
        <begin position="55"/>
        <end position="64"/>
    </location>
</feature>
<feature type="region of interest" description="Disordered" evidence="3">
    <location>
        <begin position="1527"/>
        <end position="1629"/>
    </location>
</feature>
<evidence type="ECO:0000256" key="2">
    <source>
        <dbReference type="ARBA" id="ARBA00023242"/>
    </source>
</evidence>
<name>A0A4U0TV88_9PEZI</name>
<feature type="compositionally biased region" description="Basic and acidic residues" evidence="3">
    <location>
        <begin position="1583"/>
        <end position="1593"/>
    </location>
</feature>
<feature type="compositionally biased region" description="Basic and acidic residues" evidence="3">
    <location>
        <begin position="1085"/>
        <end position="1098"/>
    </location>
</feature>
<feature type="compositionally biased region" description="Basic and acidic residues" evidence="3">
    <location>
        <begin position="1272"/>
        <end position="1295"/>
    </location>
</feature>
<dbReference type="SUPFAM" id="SSF48150">
    <property type="entry name" value="DNA-glycosylase"/>
    <property type="match status" value="1"/>
</dbReference>
<evidence type="ECO:0000256" key="3">
    <source>
        <dbReference type="SAM" id="MobiDB-lite"/>
    </source>
</evidence>
<evidence type="ECO:0000313" key="5">
    <source>
        <dbReference type="Proteomes" id="UP000308549"/>
    </source>
</evidence>
<feature type="compositionally biased region" description="Polar residues" evidence="3">
    <location>
        <begin position="231"/>
        <end position="246"/>
    </location>
</feature>
<dbReference type="EMBL" id="NAJL01000029">
    <property type="protein sequence ID" value="TKA26261.1"/>
    <property type="molecule type" value="Genomic_DNA"/>
</dbReference>
<organism evidence="4 5">
    <name type="scientific">Salinomyces thailandicus</name>
    <dbReference type="NCBI Taxonomy" id="706561"/>
    <lineage>
        <taxon>Eukaryota</taxon>
        <taxon>Fungi</taxon>
        <taxon>Dikarya</taxon>
        <taxon>Ascomycota</taxon>
        <taxon>Pezizomycotina</taxon>
        <taxon>Dothideomycetes</taxon>
        <taxon>Dothideomycetidae</taxon>
        <taxon>Mycosphaerellales</taxon>
        <taxon>Teratosphaeriaceae</taxon>
        <taxon>Salinomyces</taxon>
    </lineage>
</organism>
<protein>
    <recommendedName>
        <fullName evidence="6">HhH-GPD domain-containing protein</fullName>
    </recommendedName>
</protein>
<feature type="region of interest" description="Disordered" evidence="3">
    <location>
        <begin position="1079"/>
        <end position="1306"/>
    </location>
</feature>
<dbReference type="InterPro" id="IPR045138">
    <property type="entry name" value="MeCP2/MBD4"/>
</dbReference>
<dbReference type="GO" id="GO:0005634">
    <property type="term" value="C:nucleus"/>
    <property type="evidence" value="ECO:0007669"/>
    <property type="project" value="UniProtKB-SubCell"/>
</dbReference>
<reference evidence="4 5" key="1">
    <citation type="submission" date="2017-03" db="EMBL/GenBank/DDBJ databases">
        <title>Genomes of endolithic fungi from Antarctica.</title>
        <authorList>
            <person name="Coleine C."/>
            <person name="Masonjones S."/>
            <person name="Stajich J.E."/>
        </authorList>
    </citation>
    <scope>NUCLEOTIDE SEQUENCE [LARGE SCALE GENOMIC DNA]</scope>
    <source>
        <strain evidence="4 5">CCFEE 6315</strain>
    </source>
</reference>
<feature type="compositionally biased region" description="Polar residues" evidence="3">
    <location>
        <begin position="431"/>
        <end position="444"/>
    </location>
</feature>
<feature type="region of interest" description="Disordered" evidence="3">
    <location>
        <begin position="1"/>
        <end position="139"/>
    </location>
</feature>
<feature type="compositionally biased region" description="Basic and acidic residues" evidence="3">
    <location>
        <begin position="707"/>
        <end position="717"/>
    </location>
</feature>
<feature type="region of interest" description="Disordered" evidence="3">
    <location>
        <begin position="873"/>
        <end position="926"/>
    </location>
</feature>
<feature type="compositionally biased region" description="Low complexity" evidence="3">
    <location>
        <begin position="499"/>
        <end position="513"/>
    </location>
</feature>
<evidence type="ECO:0000313" key="4">
    <source>
        <dbReference type="EMBL" id="TKA26261.1"/>
    </source>
</evidence>
<feature type="compositionally biased region" description="Polar residues" evidence="3">
    <location>
        <begin position="745"/>
        <end position="758"/>
    </location>
</feature>
<feature type="compositionally biased region" description="Basic and acidic residues" evidence="3">
    <location>
        <begin position="454"/>
        <end position="466"/>
    </location>
</feature>
<feature type="compositionally biased region" description="Basic and acidic residues" evidence="3">
    <location>
        <begin position="626"/>
        <end position="635"/>
    </location>
</feature>
<feature type="compositionally biased region" description="Acidic residues" evidence="3">
    <location>
        <begin position="395"/>
        <end position="405"/>
    </location>
</feature>
<feature type="compositionally biased region" description="Low complexity" evidence="3">
    <location>
        <begin position="651"/>
        <end position="661"/>
    </location>
</feature>
<dbReference type="OrthoDB" id="10265068at2759"/>
<feature type="compositionally biased region" description="Polar residues" evidence="3">
    <location>
        <begin position="1118"/>
        <end position="1127"/>
    </location>
</feature>
<dbReference type="GO" id="GO:0006281">
    <property type="term" value="P:DNA repair"/>
    <property type="evidence" value="ECO:0007669"/>
    <property type="project" value="InterPro"/>
</dbReference>
<keyword evidence="5" id="KW-1185">Reference proteome</keyword>
<feature type="compositionally biased region" description="Low complexity" evidence="3">
    <location>
        <begin position="406"/>
        <end position="416"/>
    </location>
</feature>
<accession>A0A4U0TV88</accession>
<gene>
    <name evidence="4" type="ORF">B0A50_05040</name>
</gene>
<feature type="region of interest" description="Disordered" evidence="3">
    <location>
        <begin position="932"/>
        <end position="951"/>
    </location>
</feature>
<feature type="compositionally biased region" description="Polar residues" evidence="3">
    <location>
        <begin position="474"/>
        <end position="483"/>
    </location>
</feature>
<evidence type="ECO:0000256" key="1">
    <source>
        <dbReference type="ARBA" id="ARBA00004123"/>
    </source>
</evidence>
<dbReference type="Gene3D" id="1.10.340.30">
    <property type="entry name" value="Hypothetical protein, domain 2"/>
    <property type="match status" value="1"/>
</dbReference>
<feature type="compositionally biased region" description="Basic and acidic residues" evidence="3">
    <location>
        <begin position="559"/>
        <end position="569"/>
    </location>
</feature>
<feature type="compositionally biased region" description="Polar residues" evidence="3">
    <location>
        <begin position="200"/>
        <end position="209"/>
    </location>
</feature>
<dbReference type="PANTHER" id="PTHR15074">
    <property type="entry name" value="METHYL-CPG-BINDING PROTEIN"/>
    <property type="match status" value="1"/>
</dbReference>
<feature type="compositionally biased region" description="Polar residues" evidence="3">
    <location>
        <begin position="103"/>
        <end position="112"/>
    </location>
</feature>
<feature type="compositionally biased region" description="Basic residues" evidence="3">
    <location>
        <begin position="1619"/>
        <end position="1629"/>
    </location>
</feature>
<comment type="caution">
    <text evidence="4">The sequence shown here is derived from an EMBL/GenBank/DDBJ whole genome shotgun (WGS) entry which is preliminary data.</text>
</comment>
<sequence>MAKKRKRSSLQDSATKQATEPLRKKHKDAKGRADNTGLHPAVSASTTKLQGKPDALSEHSRQDKTAATNSAADMKPPPGLSKDQRKTWRLRREKSGVAAAATYASQALGQQQSPSTTKEEASSSTAPTTRVEPAQIRRAVDPELLRRAATTKLVLPPEKQWMEGHLKNEQPVASLTDIETASLAKPNELGAAKAEKARQRSSPASNAQATLHLEAASPTFPSSKWHAERVTASNPGHSHAQTSKQVGATAANKAKQPTSPIPKTLHNVNAPKPTALAQPNESSDDSSDEGSSEVDAQDDNGFQRPSKMADHDRMDTASNIRPLAFQDGAQPTPPTTATTSLSSFGAKLRTSNVSFSGSLAFTPSMRPKPTRVTKTSAPEPVRTTFDRFSALINGQDDDSDEDDDSGSSSEEACSACDEAKSTIRRQHLQARKSSASLATTSQRPSCAAPKDRKRKDGEARSDKEQSSIKAVVNGTATVPSQGQDIPLSRRIALKSYGNDSEGSSDNDSSASSDSDSEGDGDRESAPLLHAEASKLESVHAVQVGGADGVALADVQSATIHDEDLDHTENSSDGNVAEEHDAPTTQRLTAPVDAQPTASEDRNELARPANVDNPLASAALPTDADGPSEHDRDRLQNDSPPTASESDELEAEASPASTSARTPADEVGDGVVSKQLSESDLEDKGTSSMSDDAEDEVSLASSLPITSAHHEKGEERTKSSGRATRDCSVLGSVPNKFVKDDECGDQQINSESNHTSSPTWRCLGSKRSLREPVTGPPPSSFRNGTYPLDGSESSSQSESDDEVDGGWAAGLLDSSENACRRRSVEAAKGSRSGTTLCVVRSDENNAESQLQRELSQQLVAPELSATAVLQDAFGRSTQSGQHEVIDISSGNEKSDDESNDDELDRQDDAVASINVKAPASITPTHAAAPLSAEDEAATHENTTNSGKKGLPSFLGQHSGLADSGLAQVDQALLTPTLDPDDRMDDDVLYNAVDEITRDVLESTRPLPLDKPQKDLASNAQNSTLTHCTSLRALCRSRARQRSAKEVYIPAPETSMLENVIVYYSQASPNVDVQATPQDEAIAQDSNRQEHNDFVRRRQLPETGSELGSSRMRDPRNLGNGPSTTSVPPNQKKESSSSLSDLSPSPIPTQNPHPHSKLVVPDSQHEDKSSPPAQDDGDAIAQVEPEEAAESKPVVEARKKRKMTGMTSKHFSPDKKSTTQRSKKGKATTSSLDVNQQGDVLDGGVDAAAPTSEIGESTPAPKRSRPKRQTTGTKSDHFLPFDLLDRVDLPSPRRSEGRSPAGVSRSPVPPITSDHFGIVQEKLWDQPFWLLIAVTFLNQTTGRAAVPVFWALKERYPTPEILAKANSADILPMVSHLGLQNARSERVVKMAKTWMDKPPECGKRYKALNYPKRGDHSPYNRLKEPCIEGDGEDCKGALEISHMPGCGPYAFDSWRIFCRDVLRGVAEDYNGKAAPEGFEPEWKRVLPQDKELIATLRWMWLREGLIWDFRTGERRDATEEEMQLALHGQMDVQDESEKKFAERAVGIKTPPTTTKKKRAATKKAADDGDAAGSHGKDVAIVAAAKKQDDGTRDEEASVLLGNGKSSKGDQEVTEISSVPSRPKRKPARQRK</sequence>
<dbReference type="Proteomes" id="UP000308549">
    <property type="component" value="Unassembled WGS sequence"/>
</dbReference>
<dbReference type="InterPro" id="IPR011257">
    <property type="entry name" value="DNA_glycosylase"/>
</dbReference>
<feature type="compositionally biased region" description="Polar residues" evidence="3">
    <location>
        <begin position="349"/>
        <end position="361"/>
    </location>
</feature>
<feature type="compositionally biased region" description="Acidic residues" evidence="3">
    <location>
        <begin position="893"/>
        <end position="904"/>
    </location>
</feature>
<feature type="region of interest" description="Disordered" evidence="3">
    <location>
        <begin position="557"/>
        <end position="833"/>
    </location>
</feature>
<feature type="compositionally biased region" description="Polar residues" evidence="3">
    <location>
        <begin position="1225"/>
        <end position="1236"/>
    </location>
</feature>
<keyword evidence="2" id="KW-0539">Nucleus</keyword>
<comment type="subcellular location">
    <subcellularLocation>
        <location evidence="1">Nucleus</location>
    </subcellularLocation>
</comment>
<dbReference type="PANTHER" id="PTHR15074:SF0">
    <property type="entry name" value="METHYL-CPG-BINDING DOMAIN PROTEIN 4-LIKE PROTEIN"/>
    <property type="match status" value="1"/>
</dbReference>